<gene>
    <name evidence="4" type="ORF">D9Q98_003334</name>
</gene>
<dbReference type="InterPro" id="IPR015422">
    <property type="entry name" value="PyrdxlP-dep_Trfase_small"/>
</dbReference>
<dbReference type="EMBL" id="SIDB01000004">
    <property type="protein sequence ID" value="KAI3433524.1"/>
    <property type="molecule type" value="Genomic_DNA"/>
</dbReference>
<keyword evidence="2 3" id="KW-0663">Pyridoxal phosphate</keyword>
<protein>
    <submittedName>
        <fullName evidence="4">Uncharacterized protein</fullName>
    </submittedName>
</protein>
<evidence type="ECO:0000256" key="1">
    <source>
        <dbReference type="ARBA" id="ARBA00008954"/>
    </source>
</evidence>
<comment type="similarity">
    <text evidence="1 3">Belongs to the class-III pyridoxal-phosphate-dependent aminotransferase family.</text>
</comment>
<name>A0A9D4TSU9_CHLVU</name>
<dbReference type="InterPro" id="IPR015421">
    <property type="entry name" value="PyrdxlP-dep_Trfase_major"/>
</dbReference>
<dbReference type="Pfam" id="PF00202">
    <property type="entry name" value="Aminotran_3"/>
    <property type="match status" value="1"/>
</dbReference>
<dbReference type="GO" id="GO:0030170">
    <property type="term" value="F:pyridoxal phosphate binding"/>
    <property type="evidence" value="ECO:0007669"/>
    <property type="project" value="InterPro"/>
</dbReference>
<evidence type="ECO:0000313" key="5">
    <source>
        <dbReference type="Proteomes" id="UP001055712"/>
    </source>
</evidence>
<dbReference type="GO" id="GO:0005739">
    <property type="term" value="C:mitochondrion"/>
    <property type="evidence" value="ECO:0007669"/>
    <property type="project" value="TreeGrafter"/>
</dbReference>
<reference evidence="4" key="2">
    <citation type="submission" date="2020-11" db="EMBL/GenBank/DDBJ databases">
        <authorList>
            <person name="Cecchin M."/>
            <person name="Marcolungo L."/>
            <person name="Rossato M."/>
            <person name="Girolomoni L."/>
            <person name="Cosentino E."/>
            <person name="Cuine S."/>
            <person name="Li-Beisson Y."/>
            <person name="Delledonne M."/>
            <person name="Ballottari M."/>
        </authorList>
    </citation>
    <scope>NUCLEOTIDE SEQUENCE</scope>
    <source>
        <strain evidence="4">211/11P</strain>
        <tissue evidence="4">Whole cell</tissue>
    </source>
</reference>
<dbReference type="PIRSF" id="PIRSF000521">
    <property type="entry name" value="Transaminase_4ab_Lys_Orn"/>
    <property type="match status" value="1"/>
</dbReference>
<sequence length="491" mass="51740">MSAQEATNGVPENRCEKASILGKRRRHLGPNLALFFEDDPLHIVRGQGCEIFDAEGNDYLDCVNNVSHVGHAHPRVVSAVSQQLATLNTNSRYLAEGLVNYSEALAATMPDPLQVVYMTVSGSEANDLAWRIASAAAQHLPPPAPAADAAQEACGKRAAPAAVHVAVIDHAYHGHTSCCIDLSPYKFKGPGGGGRPTWVHVLPCPDVYRGRNLDGGAAARAAIAEAERGGARIAAFFSESILSCGGQVLLPDGYLAAVYREMRGHGAVCVADEVQCGFGRVGSAFWAFELQQVVPDIVTFGKPCGNGFPMAGLVTSGRLAAAFSNGMEFFATFGGCTAAPACGLAVLDVIREEQLQANAAHVGAHCMQLLSELQADHSDVVGDVRGEGLMIGVEIVTDAASRTPAPALARQIKQHCKLHHRVLLSSEGPYSSVIKIKPPICFTVAHAERMVGALRTALESFTTLSPADKAALADASGEEVDRIAARHSRLS</sequence>
<accession>A0A9D4TSU9</accession>
<dbReference type="PROSITE" id="PS00600">
    <property type="entry name" value="AA_TRANSFER_CLASS_3"/>
    <property type="match status" value="1"/>
</dbReference>
<dbReference type="InterPro" id="IPR005814">
    <property type="entry name" value="Aminotrans_3"/>
</dbReference>
<evidence type="ECO:0000256" key="2">
    <source>
        <dbReference type="ARBA" id="ARBA00022898"/>
    </source>
</evidence>
<dbReference type="PANTHER" id="PTHR45688:SF13">
    <property type="entry name" value="ALANINE--GLYOXYLATE AMINOTRANSFERASE 2-LIKE"/>
    <property type="match status" value="1"/>
</dbReference>
<dbReference type="PANTHER" id="PTHR45688">
    <property type="match status" value="1"/>
</dbReference>
<dbReference type="Gene3D" id="3.40.640.10">
    <property type="entry name" value="Type I PLP-dependent aspartate aminotransferase-like (Major domain)"/>
    <property type="match status" value="1"/>
</dbReference>
<dbReference type="Proteomes" id="UP001055712">
    <property type="component" value="Unassembled WGS sequence"/>
</dbReference>
<evidence type="ECO:0000313" key="4">
    <source>
        <dbReference type="EMBL" id="KAI3433524.1"/>
    </source>
</evidence>
<dbReference type="OrthoDB" id="10261433at2759"/>
<dbReference type="GO" id="GO:0008483">
    <property type="term" value="F:transaminase activity"/>
    <property type="evidence" value="ECO:0007669"/>
    <property type="project" value="InterPro"/>
</dbReference>
<comment type="caution">
    <text evidence="4">The sequence shown here is derived from an EMBL/GenBank/DDBJ whole genome shotgun (WGS) entry which is preliminary data.</text>
</comment>
<dbReference type="SUPFAM" id="SSF53383">
    <property type="entry name" value="PLP-dependent transferases"/>
    <property type="match status" value="1"/>
</dbReference>
<dbReference type="InterPro" id="IPR015424">
    <property type="entry name" value="PyrdxlP-dep_Trfase"/>
</dbReference>
<dbReference type="InterPro" id="IPR049704">
    <property type="entry name" value="Aminotrans_3_PPA_site"/>
</dbReference>
<dbReference type="CDD" id="cd00610">
    <property type="entry name" value="OAT_like"/>
    <property type="match status" value="1"/>
</dbReference>
<evidence type="ECO:0000256" key="3">
    <source>
        <dbReference type="RuleBase" id="RU003560"/>
    </source>
</evidence>
<keyword evidence="5" id="KW-1185">Reference proteome</keyword>
<organism evidence="4 5">
    <name type="scientific">Chlorella vulgaris</name>
    <name type="common">Green alga</name>
    <dbReference type="NCBI Taxonomy" id="3077"/>
    <lineage>
        <taxon>Eukaryota</taxon>
        <taxon>Viridiplantae</taxon>
        <taxon>Chlorophyta</taxon>
        <taxon>core chlorophytes</taxon>
        <taxon>Trebouxiophyceae</taxon>
        <taxon>Chlorellales</taxon>
        <taxon>Chlorellaceae</taxon>
        <taxon>Chlorella clade</taxon>
        <taxon>Chlorella</taxon>
    </lineage>
</organism>
<dbReference type="AlphaFoldDB" id="A0A9D4TSU9"/>
<proteinExistence type="inferred from homology"/>
<reference evidence="4" key="1">
    <citation type="journal article" date="2019" name="Plant J.">
        <title>Chlorella vulgaris genome assembly and annotation reveals the molecular basis for metabolic acclimation to high light conditions.</title>
        <authorList>
            <person name="Cecchin M."/>
            <person name="Marcolungo L."/>
            <person name="Rossato M."/>
            <person name="Girolomoni L."/>
            <person name="Cosentino E."/>
            <person name="Cuine S."/>
            <person name="Li-Beisson Y."/>
            <person name="Delledonne M."/>
            <person name="Ballottari M."/>
        </authorList>
    </citation>
    <scope>NUCLEOTIDE SEQUENCE</scope>
    <source>
        <strain evidence="4">211/11P</strain>
    </source>
</reference>
<dbReference type="Gene3D" id="3.90.1150.10">
    <property type="entry name" value="Aspartate Aminotransferase, domain 1"/>
    <property type="match status" value="1"/>
</dbReference>